<dbReference type="AlphaFoldDB" id="A0A543I062"/>
<name>A0A543I062_9MICO</name>
<dbReference type="Proteomes" id="UP000316747">
    <property type="component" value="Unassembled WGS sequence"/>
</dbReference>
<evidence type="ECO:0000313" key="2">
    <source>
        <dbReference type="Proteomes" id="UP000316747"/>
    </source>
</evidence>
<organism evidence="1 2">
    <name type="scientific">Humibacillus xanthopallidus</name>
    <dbReference type="NCBI Taxonomy" id="412689"/>
    <lineage>
        <taxon>Bacteria</taxon>
        <taxon>Bacillati</taxon>
        <taxon>Actinomycetota</taxon>
        <taxon>Actinomycetes</taxon>
        <taxon>Micrococcales</taxon>
        <taxon>Intrasporangiaceae</taxon>
        <taxon>Humibacillus</taxon>
    </lineage>
</organism>
<dbReference type="OrthoDB" id="9771846at2"/>
<accession>A0A543I062</accession>
<dbReference type="PANTHER" id="PTHR12526">
    <property type="entry name" value="GLYCOSYLTRANSFERASE"/>
    <property type="match status" value="1"/>
</dbReference>
<gene>
    <name evidence="1" type="ORF">FBY41_0345</name>
</gene>
<dbReference type="Gene3D" id="3.40.50.2000">
    <property type="entry name" value="Glycogen Phosphorylase B"/>
    <property type="match status" value="1"/>
</dbReference>
<dbReference type="Pfam" id="PF13692">
    <property type="entry name" value="Glyco_trans_1_4"/>
    <property type="match status" value="1"/>
</dbReference>
<dbReference type="GO" id="GO:0016740">
    <property type="term" value="F:transferase activity"/>
    <property type="evidence" value="ECO:0007669"/>
    <property type="project" value="UniProtKB-KW"/>
</dbReference>
<dbReference type="RefSeq" id="WP_141841700.1">
    <property type="nucleotide sequence ID" value="NZ_VFPM01000001.1"/>
</dbReference>
<proteinExistence type="predicted"/>
<dbReference type="SUPFAM" id="SSF53756">
    <property type="entry name" value="UDP-Glycosyltransferase/glycogen phosphorylase"/>
    <property type="match status" value="1"/>
</dbReference>
<comment type="caution">
    <text evidence="1">The sequence shown here is derived from an EMBL/GenBank/DDBJ whole genome shotgun (WGS) entry which is preliminary data.</text>
</comment>
<evidence type="ECO:0000313" key="1">
    <source>
        <dbReference type="EMBL" id="TQM63987.1"/>
    </source>
</evidence>
<keyword evidence="2" id="KW-1185">Reference proteome</keyword>
<dbReference type="EMBL" id="VFPM01000001">
    <property type="protein sequence ID" value="TQM63987.1"/>
    <property type="molecule type" value="Genomic_DNA"/>
</dbReference>
<protein>
    <submittedName>
        <fullName evidence="1">Glycosyl transferase family 1</fullName>
    </submittedName>
</protein>
<reference evidence="1 2" key="1">
    <citation type="submission" date="2019-06" db="EMBL/GenBank/DDBJ databases">
        <title>Genome sequencing of plant associated microbes to promote plant fitness in Sorghum bicolor and Oryza sativa.</title>
        <authorList>
            <person name="Coleman-Derr D."/>
        </authorList>
    </citation>
    <scope>NUCLEOTIDE SEQUENCE [LARGE SCALE GENOMIC DNA]</scope>
    <source>
        <strain evidence="1 2">KV-663</strain>
    </source>
</reference>
<keyword evidence="1" id="KW-0808">Transferase</keyword>
<sequence>MDLVVTSLEAWDTVWRRNQHLVAGLLRRDPALRVLFVEPATDPLHAGLGGGRPRRGRGLRAHEADGIRAGSLWLLEPTKWLPRRVDRSVDERWARQVVRAARGLGMGDPALWVNDPRGALLVEATTWRSLYDITDDWTLADRPPAETARIRAQESVLLSRCDEVVVCSPALAASKGEGRVVHLIPNGVDAAAYAVAHERPAGLPGGPVVLYAGTLHGDRLDVALCARVALALEGRAHLVLLGPDALEAAQRSVLEDAGVVLLGARPSGEVPAHLQHADVLLVPHVVTPFTDSLDPIKLYEYQAAGRPVVSTPVAGFRDVDDELVTVANADGFVSAVTRVLDAEGSSGALAARRVDPERLASIDWSRRVGQMATVLAGLGARGSA</sequence>